<evidence type="ECO:0008006" key="3">
    <source>
        <dbReference type="Google" id="ProtNLM"/>
    </source>
</evidence>
<dbReference type="RefSeq" id="WP_150187564.1">
    <property type="nucleotide sequence ID" value="NZ_CP029191.1"/>
</dbReference>
<proteinExistence type="predicted"/>
<sequence length="187" mass="19821">MPGSDRSLWGPNVGTADGTDFEGGTAGWSIGTQASAMAQSTEQAHRGTQSLKFTRNATAAGELAVTSTVFPVAASTPYVFQGWVYTAVAAGVIKIDFDYYQANGTTYVSSFVDAVPDTACTQNDWTRLGPSSFTTPALTGYVRVIPVSVSGFANTNTLYLDDLFMGRLLVPRGQLVMPQALIRGSTR</sequence>
<dbReference type="EMBL" id="CP029191">
    <property type="protein sequence ID" value="QES45254.1"/>
    <property type="molecule type" value="Genomic_DNA"/>
</dbReference>
<dbReference type="Proteomes" id="UP000324015">
    <property type="component" value="Chromosome"/>
</dbReference>
<dbReference type="AlphaFoldDB" id="A0A5P2CQS0"/>
<gene>
    <name evidence="1" type="ORF">DEJ49_33490</name>
</gene>
<accession>A0A5P2CQS0</accession>
<name>A0A5P2CQS0_STRVZ</name>
<reference evidence="1 2" key="1">
    <citation type="submission" date="2018-05" db="EMBL/GenBank/DDBJ databases">
        <title>Streptomyces venezuelae.</title>
        <authorList>
            <person name="Kim W."/>
            <person name="Lee N."/>
            <person name="Cho B.-K."/>
        </authorList>
    </citation>
    <scope>NUCLEOTIDE SEQUENCE [LARGE SCALE GENOMIC DNA]</scope>
    <source>
        <strain evidence="1 2">ATCC 14585</strain>
    </source>
</reference>
<protein>
    <recommendedName>
        <fullName evidence="3">CBM-cenC domain-containing protein</fullName>
    </recommendedName>
</protein>
<dbReference type="InterPro" id="IPR008979">
    <property type="entry name" value="Galactose-bd-like_sf"/>
</dbReference>
<evidence type="ECO:0000313" key="2">
    <source>
        <dbReference type="Proteomes" id="UP000324015"/>
    </source>
</evidence>
<dbReference type="Gene3D" id="2.60.120.260">
    <property type="entry name" value="Galactose-binding domain-like"/>
    <property type="match status" value="1"/>
</dbReference>
<dbReference type="SUPFAM" id="SSF49785">
    <property type="entry name" value="Galactose-binding domain-like"/>
    <property type="match status" value="1"/>
</dbReference>
<organism evidence="1 2">
    <name type="scientific">Streptomyces venezuelae</name>
    <dbReference type="NCBI Taxonomy" id="54571"/>
    <lineage>
        <taxon>Bacteria</taxon>
        <taxon>Bacillati</taxon>
        <taxon>Actinomycetota</taxon>
        <taxon>Actinomycetes</taxon>
        <taxon>Kitasatosporales</taxon>
        <taxon>Streptomycetaceae</taxon>
        <taxon>Streptomyces</taxon>
    </lineage>
</organism>
<evidence type="ECO:0000313" key="1">
    <source>
        <dbReference type="EMBL" id="QES45254.1"/>
    </source>
</evidence>